<gene>
    <name evidence="1" type="ORF">FEF30_02900</name>
</gene>
<reference evidence="1 2" key="1">
    <citation type="submission" date="2019-05" db="EMBL/GenBank/DDBJ databases">
        <title>Genome sequencing and assembly of Mycoplasma hyopneumoniae strains UFV01 and UFV02.</title>
        <authorList>
            <person name="De Souza L.F."/>
            <person name="Gonzaga N.F."/>
            <person name="Santos M.R."/>
            <person name="Deeney A.S."/>
            <person name="Vidigal P.M.P."/>
            <person name="Moreira M.A.S."/>
            <person name="Fietto J.R.L."/>
            <person name="Bressan G.C."/>
            <person name="Rycroft A.N."/>
            <person name="Silva Junior A."/>
        </authorList>
    </citation>
    <scope>NUCLEOTIDE SEQUENCE [LARGE SCALE GENOMIC DNA]</scope>
    <source>
        <strain evidence="1 2">UFV01</strain>
    </source>
</reference>
<protein>
    <submittedName>
        <fullName evidence="1">Uncharacterized protein</fullName>
    </submittedName>
</protein>
<evidence type="ECO:0000313" key="2">
    <source>
        <dbReference type="Proteomes" id="UP001203104"/>
    </source>
</evidence>
<name>A0ABD4SXD7_MESHO</name>
<dbReference type="EMBL" id="VBRW01000005">
    <property type="protein sequence ID" value="MCI8283498.1"/>
    <property type="molecule type" value="Genomic_DNA"/>
</dbReference>
<accession>A0ABD4SXD7</accession>
<sequence length="120" mass="13991">MDFNQNTALAEREREQGERALKSEFYNTYFLRVDKNLSIDQIQNNYTDGIINGNILEFKLNITNLNSTLFQVIKYLSRLRIKGIPVPKNIFLISLMENKAFSRVSHFDEIILKKCSVSRA</sequence>
<comment type="caution">
    <text evidence="1">The sequence shown here is derived from an EMBL/GenBank/DDBJ whole genome shotgun (WGS) entry which is preliminary data.</text>
</comment>
<evidence type="ECO:0000313" key="1">
    <source>
        <dbReference type="EMBL" id="MCI8283498.1"/>
    </source>
</evidence>
<proteinExistence type="predicted"/>
<dbReference type="AlphaFoldDB" id="A0ABD4SXD7"/>
<organism evidence="1 2">
    <name type="scientific">Mesomycoplasma hyopneumoniae</name>
    <name type="common">Mycoplasma hyopneumoniae</name>
    <dbReference type="NCBI Taxonomy" id="2099"/>
    <lineage>
        <taxon>Bacteria</taxon>
        <taxon>Bacillati</taxon>
        <taxon>Mycoplasmatota</taxon>
        <taxon>Mycoplasmoidales</taxon>
        <taxon>Metamycoplasmataceae</taxon>
        <taxon>Mesomycoplasma</taxon>
    </lineage>
</organism>
<dbReference type="Proteomes" id="UP001203104">
    <property type="component" value="Unassembled WGS sequence"/>
</dbReference>
<feature type="non-terminal residue" evidence="1">
    <location>
        <position position="120"/>
    </location>
</feature>